<dbReference type="Proteomes" id="UP001642540">
    <property type="component" value="Unassembled WGS sequence"/>
</dbReference>
<evidence type="ECO:0000256" key="2">
    <source>
        <dbReference type="ARBA" id="ARBA00006434"/>
    </source>
</evidence>
<reference evidence="13 14" key="1">
    <citation type="submission" date="2024-08" db="EMBL/GenBank/DDBJ databases">
        <authorList>
            <person name="Cucini C."/>
            <person name="Frati F."/>
        </authorList>
    </citation>
    <scope>NUCLEOTIDE SEQUENCE [LARGE SCALE GENOMIC DNA]</scope>
</reference>
<dbReference type="PANTHER" id="PTHR42985">
    <property type="entry name" value="SODIUM-COUPLED MONOCARBOXYLATE TRANSPORTER"/>
    <property type="match status" value="1"/>
</dbReference>
<feature type="transmembrane region" description="Helical" evidence="12">
    <location>
        <begin position="98"/>
        <end position="117"/>
    </location>
</feature>
<dbReference type="InterPro" id="IPR038377">
    <property type="entry name" value="Na/Glc_symporter_sf"/>
</dbReference>
<keyword evidence="6 12" id="KW-1133">Transmembrane helix</keyword>
<evidence type="ECO:0000256" key="12">
    <source>
        <dbReference type="SAM" id="Phobius"/>
    </source>
</evidence>
<dbReference type="InterPro" id="IPR001734">
    <property type="entry name" value="Na/solute_symporter"/>
</dbReference>
<dbReference type="Pfam" id="PF00474">
    <property type="entry name" value="SSF"/>
    <property type="match status" value="1"/>
</dbReference>
<dbReference type="InterPro" id="IPR051163">
    <property type="entry name" value="Sodium:Solute_Symporter_SSF"/>
</dbReference>
<proteinExistence type="inferred from homology"/>
<dbReference type="PROSITE" id="PS50283">
    <property type="entry name" value="NA_SOLUT_SYMP_3"/>
    <property type="match status" value="1"/>
</dbReference>
<dbReference type="Gene3D" id="1.20.1730.10">
    <property type="entry name" value="Sodium/glucose cotransporter"/>
    <property type="match status" value="1"/>
</dbReference>
<keyword evidence="4" id="KW-1003">Cell membrane</keyword>
<organism evidence="13 14">
    <name type="scientific">Orchesella dallaii</name>
    <dbReference type="NCBI Taxonomy" id="48710"/>
    <lineage>
        <taxon>Eukaryota</taxon>
        <taxon>Metazoa</taxon>
        <taxon>Ecdysozoa</taxon>
        <taxon>Arthropoda</taxon>
        <taxon>Hexapoda</taxon>
        <taxon>Collembola</taxon>
        <taxon>Entomobryomorpha</taxon>
        <taxon>Entomobryoidea</taxon>
        <taxon>Orchesellidae</taxon>
        <taxon>Orchesellinae</taxon>
        <taxon>Orchesella</taxon>
    </lineage>
</organism>
<evidence type="ECO:0000256" key="1">
    <source>
        <dbReference type="ARBA" id="ARBA00004651"/>
    </source>
</evidence>
<keyword evidence="5 12" id="KW-0812">Transmembrane</keyword>
<sequence length="531" mass="58304">MILYHAYILTSTVVATYAGCCPILLGQIKKPDAIIPYFVIEELAFIPGMMGIFVSCIFSAVLSSVSSTLNSLAAVTWEDFLSKIEIFKSMKSTNQAHCTKVLAVIYGVLSVIIAFGAQNLGALFQVVMTAVGATSGPLGGIFLCGLFIPFMNKFGAIVGILGGLSSMMFVAINSFILARQHVLNPRLPTDLDDCPAGTNLSMAINYTMPAVPEFDFPEKLYTLSYILYPFIGAVITTSVGVIVSILTGGFCNTHKVEKKYLHPWIRDFSCVRRYVRTEVDTNGFAPKLTKEPINSNSQYPYLYEQPPDTYSVSPVIPVITSQKLEATRVRQDKPQGFEGKLANQGMYSCFWDCGRLFPSQKEAECHQPCLGREYSDPTSYLLRVTCHSCVLLSQKLEATRVRQDKPQGFEVGSLQIKECILAFGTMGECFPAKRKPSTTNPVWEGKIVTGSLRIKECILAFGTVGELFPARRKSSATNPVWEGTIGINNPTCHLLGQACESRNVFLLLGLWESVPQTEGSQVPPTLYGKGR</sequence>
<evidence type="ECO:0000256" key="9">
    <source>
        <dbReference type="ARBA" id="ARBA00023136"/>
    </source>
</evidence>
<comment type="similarity">
    <text evidence="2 11">Belongs to the sodium:solute symporter (SSF) (TC 2.A.21) family.</text>
</comment>
<evidence type="ECO:0000313" key="14">
    <source>
        <dbReference type="Proteomes" id="UP001642540"/>
    </source>
</evidence>
<evidence type="ECO:0000256" key="4">
    <source>
        <dbReference type="ARBA" id="ARBA00022475"/>
    </source>
</evidence>
<keyword evidence="10" id="KW-0739">Sodium transport</keyword>
<keyword evidence="8" id="KW-0406">Ion transport</keyword>
<accession>A0ABP1R3Y6</accession>
<evidence type="ECO:0000256" key="6">
    <source>
        <dbReference type="ARBA" id="ARBA00022989"/>
    </source>
</evidence>
<feature type="transmembrane region" description="Helical" evidence="12">
    <location>
        <begin position="155"/>
        <end position="178"/>
    </location>
</feature>
<comment type="caution">
    <text evidence="13">The sequence shown here is derived from an EMBL/GenBank/DDBJ whole genome shotgun (WGS) entry which is preliminary data.</text>
</comment>
<evidence type="ECO:0000313" key="13">
    <source>
        <dbReference type="EMBL" id="CAL8115706.1"/>
    </source>
</evidence>
<feature type="transmembrane region" description="Helical" evidence="12">
    <location>
        <begin position="226"/>
        <end position="251"/>
    </location>
</feature>
<feature type="transmembrane region" description="Helical" evidence="12">
    <location>
        <begin position="48"/>
        <end position="77"/>
    </location>
</feature>
<keyword evidence="3" id="KW-0813">Transport</keyword>
<evidence type="ECO:0000256" key="7">
    <source>
        <dbReference type="ARBA" id="ARBA00023053"/>
    </source>
</evidence>
<gene>
    <name evidence="13" type="ORF">ODALV1_LOCUS16978</name>
</gene>
<name>A0ABP1R3Y6_9HEXA</name>
<keyword evidence="14" id="KW-1185">Reference proteome</keyword>
<feature type="transmembrane region" description="Helical" evidence="12">
    <location>
        <begin position="7"/>
        <end position="28"/>
    </location>
</feature>
<evidence type="ECO:0000256" key="10">
    <source>
        <dbReference type="ARBA" id="ARBA00023201"/>
    </source>
</evidence>
<feature type="transmembrane region" description="Helical" evidence="12">
    <location>
        <begin position="123"/>
        <end position="148"/>
    </location>
</feature>
<evidence type="ECO:0008006" key="15">
    <source>
        <dbReference type="Google" id="ProtNLM"/>
    </source>
</evidence>
<keyword evidence="9 12" id="KW-0472">Membrane</keyword>
<dbReference type="EMBL" id="CAXLJM020000051">
    <property type="protein sequence ID" value="CAL8115706.1"/>
    <property type="molecule type" value="Genomic_DNA"/>
</dbReference>
<keyword evidence="7" id="KW-0915">Sodium</keyword>
<protein>
    <recommendedName>
        <fullName evidence="15">Sodium-coupled monocarboxylate transporter 2</fullName>
    </recommendedName>
</protein>
<comment type="subcellular location">
    <subcellularLocation>
        <location evidence="1">Cell membrane</location>
        <topology evidence="1">Multi-pass membrane protein</topology>
    </subcellularLocation>
</comment>
<evidence type="ECO:0000256" key="8">
    <source>
        <dbReference type="ARBA" id="ARBA00023065"/>
    </source>
</evidence>
<evidence type="ECO:0000256" key="11">
    <source>
        <dbReference type="RuleBase" id="RU362091"/>
    </source>
</evidence>
<dbReference type="PANTHER" id="PTHR42985:SF2">
    <property type="entry name" value="SODIUM-DEPENDENT MULTIVITAMIN TRANSPORTER"/>
    <property type="match status" value="1"/>
</dbReference>
<evidence type="ECO:0000256" key="5">
    <source>
        <dbReference type="ARBA" id="ARBA00022692"/>
    </source>
</evidence>
<evidence type="ECO:0000256" key="3">
    <source>
        <dbReference type="ARBA" id="ARBA00022448"/>
    </source>
</evidence>